<dbReference type="SUPFAM" id="SSF55729">
    <property type="entry name" value="Acyl-CoA N-acyltransferases (Nat)"/>
    <property type="match status" value="1"/>
</dbReference>
<organism evidence="4 5">
    <name type="scientific">Megamonas hypermegale</name>
    <dbReference type="NCBI Taxonomy" id="158847"/>
    <lineage>
        <taxon>Bacteria</taxon>
        <taxon>Bacillati</taxon>
        <taxon>Bacillota</taxon>
        <taxon>Negativicutes</taxon>
        <taxon>Selenomonadales</taxon>
        <taxon>Selenomonadaceae</taxon>
        <taxon>Megamonas</taxon>
    </lineage>
</organism>
<accession>A0A921HP56</accession>
<dbReference type="Gene3D" id="3.40.630.30">
    <property type="match status" value="1"/>
</dbReference>
<dbReference type="CDD" id="cd04301">
    <property type="entry name" value="NAT_SF"/>
    <property type="match status" value="1"/>
</dbReference>
<evidence type="ECO:0000256" key="2">
    <source>
        <dbReference type="ARBA" id="ARBA00023315"/>
    </source>
</evidence>
<evidence type="ECO:0000259" key="3">
    <source>
        <dbReference type="PROSITE" id="PS51186"/>
    </source>
</evidence>
<dbReference type="Pfam" id="PF13420">
    <property type="entry name" value="Acetyltransf_4"/>
    <property type="match status" value="1"/>
</dbReference>
<comment type="caution">
    <text evidence="4">The sequence shown here is derived from an EMBL/GenBank/DDBJ whole genome shotgun (WGS) entry which is preliminary data.</text>
</comment>
<gene>
    <name evidence="4" type="ORF">K8V65_01485</name>
</gene>
<dbReference type="AlphaFoldDB" id="A0A921HP56"/>
<proteinExistence type="predicted"/>
<dbReference type="GO" id="GO:0016747">
    <property type="term" value="F:acyltransferase activity, transferring groups other than amino-acyl groups"/>
    <property type="evidence" value="ECO:0007669"/>
    <property type="project" value="InterPro"/>
</dbReference>
<feature type="domain" description="N-acetyltransferase" evidence="3">
    <location>
        <begin position="4"/>
        <end position="161"/>
    </location>
</feature>
<dbReference type="PANTHER" id="PTHR43072:SF23">
    <property type="entry name" value="UPF0039 PROTEIN C11D3.02C"/>
    <property type="match status" value="1"/>
</dbReference>
<dbReference type="Proteomes" id="UP000780768">
    <property type="component" value="Unassembled WGS sequence"/>
</dbReference>
<dbReference type="InterPro" id="IPR000182">
    <property type="entry name" value="GNAT_dom"/>
</dbReference>
<reference evidence="4" key="1">
    <citation type="journal article" date="2021" name="PeerJ">
        <title>Extensive microbial diversity within the chicken gut microbiome revealed by metagenomics and culture.</title>
        <authorList>
            <person name="Gilroy R."/>
            <person name="Ravi A."/>
            <person name="Getino M."/>
            <person name="Pursley I."/>
            <person name="Horton D.L."/>
            <person name="Alikhan N.F."/>
            <person name="Baker D."/>
            <person name="Gharbi K."/>
            <person name="Hall N."/>
            <person name="Watson M."/>
            <person name="Adriaenssens E.M."/>
            <person name="Foster-Nyarko E."/>
            <person name="Jarju S."/>
            <person name="Secka A."/>
            <person name="Antonio M."/>
            <person name="Oren A."/>
            <person name="Chaudhuri R.R."/>
            <person name="La Ragione R."/>
            <person name="Hildebrand F."/>
            <person name="Pallen M.J."/>
        </authorList>
    </citation>
    <scope>NUCLEOTIDE SEQUENCE</scope>
    <source>
        <strain evidence="4">7318</strain>
    </source>
</reference>
<dbReference type="PROSITE" id="PS51186">
    <property type="entry name" value="GNAT"/>
    <property type="match status" value="1"/>
</dbReference>
<sequence length="195" mass="22944">MDKIRFRLAHADDAEKLLDVYAPYVENTNISFEYEVPTEEEFRQRIEKISAKFPYIVALVNGEIVGYAYASTFRTKAAYDRSLETTIYIKKNFHRHGIGRKLYKILEDLLKLQNITNLYASITYPNLKSMKFHEKLGYVKIAHFNRCGYKRGAWLDMIFLEKIINKHVLPAKEIIYMANLPQEKIDSVFNKYNEA</sequence>
<protein>
    <submittedName>
        <fullName evidence="4">N-acetyltransferase family protein</fullName>
    </submittedName>
</protein>
<keyword evidence="1" id="KW-0808">Transferase</keyword>
<evidence type="ECO:0000313" key="5">
    <source>
        <dbReference type="Proteomes" id="UP000780768"/>
    </source>
</evidence>
<keyword evidence="2" id="KW-0012">Acyltransferase</keyword>
<dbReference type="InterPro" id="IPR016181">
    <property type="entry name" value="Acyl_CoA_acyltransferase"/>
</dbReference>
<evidence type="ECO:0000313" key="4">
    <source>
        <dbReference type="EMBL" id="HJF84326.1"/>
    </source>
</evidence>
<dbReference type="PANTHER" id="PTHR43072">
    <property type="entry name" value="N-ACETYLTRANSFERASE"/>
    <property type="match status" value="1"/>
</dbReference>
<evidence type="ECO:0000256" key="1">
    <source>
        <dbReference type="ARBA" id="ARBA00022679"/>
    </source>
</evidence>
<dbReference type="EMBL" id="DYVR01000043">
    <property type="protein sequence ID" value="HJF84326.1"/>
    <property type="molecule type" value="Genomic_DNA"/>
</dbReference>
<name>A0A921HP56_9FIRM</name>
<reference evidence="4" key="2">
    <citation type="submission" date="2021-09" db="EMBL/GenBank/DDBJ databases">
        <authorList>
            <person name="Gilroy R."/>
        </authorList>
    </citation>
    <scope>NUCLEOTIDE SEQUENCE</scope>
    <source>
        <strain evidence="4">7318</strain>
    </source>
</reference>